<dbReference type="PIRSF" id="PIRSF005384">
    <property type="entry name" value="RpiB_LacA_B"/>
    <property type="match status" value="1"/>
</dbReference>
<dbReference type="PANTHER" id="PTHR30345:SF0">
    <property type="entry name" value="DNA DAMAGE-REPAIR_TOLERATION PROTEIN DRT102"/>
    <property type="match status" value="1"/>
</dbReference>
<organism evidence="2 3">
    <name type="scientific">Selenomonas sputigena</name>
    <dbReference type="NCBI Taxonomy" id="69823"/>
    <lineage>
        <taxon>Bacteria</taxon>
        <taxon>Bacillati</taxon>
        <taxon>Bacillota</taxon>
        <taxon>Negativicutes</taxon>
        <taxon>Selenomonadales</taxon>
        <taxon>Selenomonadaceae</taxon>
        <taxon>Selenomonas</taxon>
    </lineage>
</organism>
<reference evidence="2 3" key="1">
    <citation type="submission" date="2023-04" db="EMBL/GenBank/DDBJ databases">
        <title>Genome Sequence of Selenomonas sputigena ATCC 33150.</title>
        <authorList>
            <person name="Miller D.P."/>
            <person name="Anvari S."/>
            <person name="Polson S.W."/>
            <person name="Macdonald M."/>
            <person name="Mcdowell J.V."/>
        </authorList>
    </citation>
    <scope>NUCLEOTIDE SEQUENCE [LARGE SCALE GENOMIC DNA]</scope>
    <source>
        <strain evidence="2 3">ATCC 33150</strain>
    </source>
</reference>
<evidence type="ECO:0000313" key="2">
    <source>
        <dbReference type="EMBL" id="MEX5286083.1"/>
    </source>
</evidence>
<dbReference type="NCBIfam" id="TIGR00689">
    <property type="entry name" value="rpiB_lacA_lacB"/>
    <property type="match status" value="1"/>
</dbReference>
<dbReference type="SUPFAM" id="SSF89623">
    <property type="entry name" value="Ribose/Galactose isomerase RpiB/AlsB"/>
    <property type="match status" value="1"/>
</dbReference>
<sequence>MGKTIVVGSDHAGYPMKRFLMEKLTEAGCTVEDKGTYDEVSCNTQPYAQAVAEEIAAHGEKLGILVCGTGAAMCIMANKVKGVRAVIAHDLFTAQMIRTHNDANVLCLGQRIIANGMAWEIVRTWLSHEPLGGKYADRRKSIALYEEAHMN</sequence>
<dbReference type="RefSeq" id="WP_368847799.1">
    <property type="nucleotide sequence ID" value="NZ_CP194411.1"/>
</dbReference>
<dbReference type="PANTHER" id="PTHR30345">
    <property type="entry name" value="RIBOSE-5-PHOSPHATE ISOMERASE B"/>
    <property type="match status" value="1"/>
</dbReference>
<keyword evidence="3" id="KW-1185">Reference proteome</keyword>
<evidence type="ECO:0000256" key="1">
    <source>
        <dbReference type="ARBA" id="ARBA00008754"/>
    </source>
</evidence>
<comment type="similarity">
    <text evidence="1">Belongs to the LacAB/RpiB family.</text>
</comment>
<dbReference type="NCBIfam" id="NF004051">
    <property type="entry name" value="PRK05571.1"/>
    <property type="match status" value="1"/>
</dbReference>
<proteinExistence type="inferred from homology"/>
<dbReference type="InterPro" id="IPR003500">
    <property type="entry name" value="RpiB_LacA_LacB"/>
</dbReference>
<dbReference type="Pfam" id="PF02502">
    <property type="entry name" value="LacAB_rpiB"/>
    <property type="match status" value="1"/>
</dbReference>
<dbReference type="InterPro" id="IPR036569">
    <property type="entry name" value="RpiB_LacA_LacB_sf"/>
</dbReference>
<dbReference type="EMBL" id="JARVLH010000007">
    <property type="protein sequence ID" value="MEX5286083.1"/>
    <property type="molecule type" value="Genomic_DNA"/>
</dbReference>
<name>A0ABV3X7A5_9FIRM</name>
<evidence type="ECO:0000313" key="3">
    <source>
        <dbReference type="Proteomes" id="UP001559623"/>
    </source>
</evidence>
<dbReference type="GO" id="GO:0016853">
    <property type="term" value="F:isomerase activity"/>
    <property type="evidence" value="ECO:0007669"/>
    <property type="project" value="UniProtKB-KW"/>
</dbReference>
<dbReference type="Proteomes" id="UP001559623">
    <property type="component" value="Unassembled WGS sequence"/>
</dbReference>
<comment type="caution">
    <text evidence="2">The sequence shown here is derived from an EMBL/GenBank/DDBJ whole genome shotgun (WGS) entry which is preliminary data.</text>
</comment>
<protein>
    <submittedName>
        <fullName evidence="2">RpiB/LacA/LacB family sugar-phosphate isomerase</fullName>
    </submittedName>
</protein>
<gene>
    <name evidence="2" type="ORF">QCO44_10660</name>
</gene>
<keyword evidence="2" id="KW-0413">Isomerase</keyword>
<dbReference type="Gene3D" id="3.40.1400.10">
    <property type="entry name" value="Sugar-phosphate isomerase, RpiB/LacA/LacB"/>
    <property type="match status" value="1"/>
</dbReference>
<accession>A0ABV3X7A5</accession>